<feature type="transmembrane region" description="Helical" evidence="1">
    <location>
        <begin position="15"/>
        <end position="34"/>
    </location>
</feature>
<proteinExistence type="predicted"/>
<organism evidence="2 3">
    <name type="scientific">Lojkania enalia</name>
    <dbReference type="NCBI Taxonomy" id="147567"/>
    <lineage>
        <taxon>Eukaryota</taxon>
        <taxon>Fungi</taxon>
        <taxon>Dikarya</taxon>
        <taxon>Ascomycota</taxon>
        <taxon>Pezizomycotina</taxon>
        <taxon>Dothideomycetes</taxon>
        <taxon>Pleosporomycetidae</taxon>
        <taxon>Pleosporales</taxon>
        <taxon>Pleosporales incertae sedis</taxon>
        <taxon>Lojkania</taxon>
    </lineage>
</organism>
<comment type="caution">
    <text evidence="2">The sequence shown here is derived from an EMBL/GenBank/DDBJ whole genome shotgun (WGS) entry which is preliminary data.</text>
</comment>
<gene>
    <name evidence="2" type="ORF">CC78DRAFT_158236</name>
</gene>
<name>A0A9P4JWN0_9PLEO</name>
<keyword evidence="1" id="KW-0472">Membrane</keyword>
<keyword evidence="1" id="KW-1133">Transmembrane helix</keyword>
<keyword evidence="1" id="KW-0812">Transmembrane</keyword>
<dbReference type="AlphaFoldDB" id="A0A9P4JWN0"/>
<evidence type="ECO:0000313" key="3">
    <source>
        <dbReference type="Proteomes" id="UP000800093"/>
    </source>
</evidence>
<accession>A0A9P4JWN0</accession>
<dbReference type="EMBL" id="ML986800">
    <property type="protein sequence ID" value="KAF2257993.1"/>
    <property type="molecule type" value="Genomic_DNA"/>
</dbReference>
<dbReference type="Proteomes" id="UP000800093">
    <property type="component" value="Unassembled WGS sequence"/>
</dbReference>
<evidence type="ECO:0000256" key="1">
    <source>
        <dbReference type="SAM" id="Phobius"/>
    </source>
</evidence>
<protein>
    <submittedName>
        <fullName evidence="2">Uncharacterized protein</fullName>
    </submittedName>
</protein>
<keyword evidence="3" id="KW-1185">Reference proteome</keyword>
<evidence type="ECO:0000313" key="2">
    <source>
        <dbReference type="EMBL" id="KAF2257993.1"/>
    </source>
</evidence>
<sequence>MTHQSKYQSWKSFNFGYTVLHLTFFFTQVLNAALRRPSFLPSPPLIPHRHNNRRANTAPILRTRNHNWSCILILSFPISPEICPSRPPCQLLMFFSLHSHPPQHGLS</sequence>
<reference evidence="3" key="1">
    <citation type="journal article" date="2020" name="Stud. Mycol.">
        <title>101 Dothideomycetes genomes: A test case for predicting lifestyles and emergence of pathogens.</title>
        <authorList>
            <person name="Haridas S."/>
            <person name="Albert R."/>
            <person name="Binder M."/>
            <person name="Bloem J."/>
            <person name="LaButti K."/>
            <person name="Salamov A."/>
            <person name="Andreopoulos B."/>
            <person name="Baker S."/>
            <person name="Barry K."/>
            <person name="Bills G."/>
            <person name="Bluhm B."/>
            <person name="Cannon C."/>
            <person name="Castanera R."/>
            <person name="Culley D."/>
            <person name="Daum C."/>
            <person name="Ezra D."/>
            <person name="Gonzalez J."/>
            <person name="Henrissat B."/>
            <person name="Kuo A."/>
            <person name="Liang C."/>
            <person name="Lipzen A."/>
            <person name="Lutzoni F."/>
            <person name="Magnuson J."/>
            <person name="Mondo S."/>
            <person name="Nolan M."/>
            <person name="Ohm R."/>
            <person name="Pangilinan J."/>
            <person name="Park H.-J."/>
            <person name="Ramirez L."/>
            <person name="Alfaro M."/>
            <person name="Sun H."/>
            <person name="Tritt A."/>
            <person name="Yoshinaga Y."/>
            <person name="Zwiers L.-H."/>
            <person name="Turgeon B."/>
            <person name="Goodwin S."/>
            <person name="Spatafora J."/>
            <person name="Crous P."/>
            <person name="Grigoriev I."/>
        </authorList>
    </citation>
    <scope>NUCLEOTIDE SEQUENCE [LARGE SCALE GENOMIC DNA]</scope>
    <source>
        <strain evidence="3">CBS 304.66</strain>
    </source>
</reference>